<dbReference type="PANTHER" id="PTHR28626">
    <property type="entry name" value="SRR1-LIKE PROTEIN"/>
    <property type="match status" value="1"/>
</dbReference>
<proteinExistence type="inferred from homology"/>
<evidence type="ECO:0000313" key="3">
    <source>
        <dbReference type="EMBL" id="TFK42996.1"/>
    </source>
</evidence>
<feature type="domain" description="SRR1-like" evidence="2">
    <location>
        <begin position="16"/>
        <end position="179"/>
    </location>
</feature>
<sequence length="207" mass="23143">VDILEDALSAISFNSREALCLGLGSPSSSANASAQLAFLIEMSDCLKVDRSKVSVYDPVFTADDLLIFDGLKIRVLTENRACSCFVFKGEYPLDTPTFCFMPHCDMELYESLLRANWAPERLCNLFLVANHLKDYLDSNPTHTLETRVPCLLRLAPLLEFKQLPASKSRQTAFNNTSAQYLSSKAPLLEEWFTEESKSKSPALSETE</sequence>
<dbReference type="GO" id="GO:0005634">
    <property type="term" value="C:nucleus"/>
    <property type="evidence" value="ECO:0007669"/>
    <property type="project" value="TreeGrafter"/>
</dbReference>
<accession>A0A5C3MEZ3</accession>
<comment type="similarity">
    <text evidence="1">Belongs to the SRR1 family.</text>
</comment>
<evidence type="ECO:0000313" key="4">
    <source>
        <dbReference type="Proteomes" id="UP000308652"/>
    </source>
</evidence>
<reference evidence="3 4" key="1">
    <citation type="journal article" date="2019" name="Nat. Ecol. Evol.">
        <title>Megaphylogeny resolves global patterns of mushroom evolution.</title>
        <authorList>
            <person name="Varga T."/>
            <person name="Krizsan K."/>
            <person name="Foldi C."/>
            <person name="Dima B."/>
            <person name="Sanchez-Garcia M."/>
            <person name="Sanchez-Ramirez S."/>
            <person name="Szollosi G.J."/>
            <person name="Szarkandi J.G."/>
            <person name="Papp V."/>
            <person name="Albert L."/>
            <person name="Andreopoulos W."/>
            <person name="Angelini C."/>
            <person name="Antonin V."/>
            <person name="Barry K.W."/>
            <person name="Bougher N.L."/>
            <person name="Buchanan P."/>
            <person name="Buyck B."/>
            <person name="Bense V."/>
            <person name="Catcheside P."/>
            <person name="Chovatia M."/>
            <person name="Cooper J."/>
            <person name="Damon W."/>
            <person name="Desjardin D."/>
            <person name="Finy P."/>
            <person name="Geml J."/>
            <person name="Haridas S."/>
            <person name="Hughes K."/>
            <person name="Justo A."/>
            <person name="Karasinski D."/>
            <person name="Kautmanova I."/>
            <person name="Kiss B."/>
            <person name="Kocsube S."/>
            <person name="Kotiranta H."/>
            <person name="LaButti K.M."/>
            <person name="Lechner B.E."/>
            <person name="Liimatainen K."/>
            <person name="Lipzen A."/>
            <person name="Lukacs Z."/>
            <person name="Mihaltcheva S."/>
            <person name="Morgado L.N."/>
            <person name="Niskanen T."/>
            <person name="Noordeloos M.E."/>
            <person name="Ohm R.A."/>
            <person name="Ortiz-Santana B."/>
            <person name="Ovrebo C."/>
            <person name="Racz N."/>
            <person name="Riley R."/>
            <person name="Savchenko A."/>
            <person name="Shiryaev A."/>
            <person name="Soop K."/>
            <person name="Spirin V."/>
            <person name="Szebenyi C."/>
            <person name="Tomsovsky M."/>
            <person name="Tulloss R.E."/>
            <person name="Uehling J."/>
            <person name="Grigoriev I.V."/>
            <person name="Vagvolgyi C."/>
            <person name="Papp T."/>
            <person name="Martin F.M."/>
            <person name="Miettinen O."/>
            <person name="Hibbett D.S."/>
            <person name="Nagy L.G."/>
        </authorList>
    </citation>
    <scope>NUCLEOTIDE SEQUENCE [LARGE SCALE GENOMIC DNA]</scope>
    <source>
        <strain evidence="3 4">CBS 166.37</strain>
    </source>
</reference>
<dbReference type="Proteomes" id="UP000308652">
    <property type="component" value="Unassembled WGS sequence"/>
</dbReference>
<dbReference type="AlphaFoldDB" id="A0A5C3MEZ3"/>
<protein>
    <submittedName>
        <fullName evidence="3">SRR1-domain-containing protein</fullName>
    </submittedName>
</protein>
<dbReference type="InterPro" id="IPR040044">
    <property type="entry name" value="SRR1L"/>
</dbReference>
<evidence type="ECO:0000256" key="1">
    <source>
        <dbReference type="ARBA" id="ARBA00009856"/>
    </source>
</evidence>
<organism evidence="3 4">
    <name type="scientific">Crucibulum laeve</name>
    <dbReference type="NCBI Taxonomy" id="68775"/>
    <lineage>
        <taxon>Eukaryota</taxon>
        <taxon>Fungi</taxon>
        <taxon>Dikarya</taxon>
        <taxon>Basidiomycota</taxon>
        <taxon>Agaricomycotina</taxon>
        <taxon>Agaricomycetes</taxon>
        <taxon>Agaricomycetidae</taxon>
        <taxon>Agaricales</taxon>
        <taxon>Agaricineae</taxon>
        <taxon>Nidulariaceae</taxon>
        <taxon>Crucibulum</taxon>
    </lineage>
</organism>
<evidence type="ECO:0000259" key="2">
    <source>
        <dbReference type="Pfam" id="PF07985"/>
    </source>
</evidence>
<dbReference type="Pfam" id="PF07985">
    <property type="entry name" value="SRR1"/>
    <property type="match status" value="1"/>
</dbReference>
<keyword evidence="4" id="KW-1185">Reference proteome</keyword>
<dbReference type="InterPro" id="IPR012942">
    <property type="entry name" value="SRR1-like"/>
</dbReference>
<dbReference type="PANTHER" id="PTHR28626:SF3">
    <property type="entry name" value="SRR1-LIKE PROTEIN"/>
    <property type="match status" value="1"/>
</dbReference>
<dbReference type="GO" id="GO:0005737">
    <property type="term" value="C:cytoplasm"/>
    <property type="evidence" value="ECO:0007669"/>
    <property type="project" value="TreeGrafter"/>
</dbReference>
<name>A0A5C3MEZ3_9AGAR</name>
<gene>
    <name evidence="3" type="ORF">BDQ12DRAFT_758756</name>
</gene>
<dbReference type="OrthoDB" id="551431at2759"/>
<feature type="non-terminal residue" evidence="3">
    <location>
        <position position="1"/>
    </location>
</feature>
<dbReference type="EMBL" id="ML213592">
    <property type="protein sequence ID" value="TFK42996.1"/>
    <property type="molecule type" value="Genomic_DNA"/>
</dbReference>